<name>A0A1M7YB17_9BACT</name>
<dbReference type="GO" id="GO:0003677">
    <property type="term" value="F:DNA binding"/>
    <property type="evidence" value="ECO:0007669"/>
    <property type="project" value="InterPro"/>
</dbReference>
<gene>
    <name evidence="3" type="ORF">SAMN02745220_03042</name>
</gene>
<evidence type="ECO:0000313" key="4">
    <source>
        <dbReference type="Proteomes" id="UP000184603"/>
    </source>
</evidence>
<dbReference type="RefSeq" id="WP_073614453.1">
    <property type="nucleotide sequence ID" value="NZ_FRFE01000015.1"/>
</dbReference>
<keyword evidence="2" id="KW-0812">Transmembrane</keyword>
<proteinExistence type="predicted"/>
<keyword evidence="2" id="KW-0472">Membrane</keyword>
<dbReference type="OrthoDB" id="9797543at2"/>
<dbReference type="STRING" id="1121416.SAMN02745220_03042"/>
<feature type="transmembrane region" description="Helical" evidence="2">
    <location>
        <begin position="123"/>
        <end position="143"/>
    </location>
</feature>
<dbReference type="InterPro" id="IPR050400">
    <property type="entry name" value="Bact_Cytoskel_RodZ"/>
</dbReference>
<keyword evidence="4" id="KW-1185">Reference proteome</keyword>
<sequence>MTNDKHGREEESLGQFLKRTRIARGLEFEQVVEETRISTSNLKAMESDDFAALPADAFSRGFYTIYARKLLLDPEEIVARYRIERGVIPKRGGTMAHNPPGHKAAQQVSNMAEPSAVSPLSTLGYIILMLIILAGGLCWYFNINPATYLSEQLRSFQTEQTETISPAPKEENTPLPAGSPSKDQGALFRVHGNLSLALATPDFSAPQFVPILPGLV</sequence>
<keyword evidence="2" id="KW-1133">Transmembrane helix</keyword>
<feature type="region of interest" description="Disordered" evidence="1">
    <location>
        <begin position="159"/>
        <end position="182"/>
    </location>
</feature>
<dbReference type="PANTHER" id="PTHR34475">
    <property type="match status" value="1"/>
</dbReference>
<evidence type="ECO:0000256" key="1">
    <source>
        <dbReference type="SAM" id="MobiDB-lite"/>
    </source>
</evidence>
<dbReference type="Pfam" id="PF13413">
    <property type="entry name" value="HTH_25"/>
    <property type="match status" value="1"/>
</dbReference>
<reference evidence="3 4" key="1">
    <citation type="submission" date="2016-12" db="EMBL/GenBank/DDBJ databases">
        <authorList>
            <person name="Song W.-J."/>
            <person name="Kurnit D.M."/>
        </authorList>
    </citation>
    <scope>NUCLEOTIDE SEQUENCE [LARGE SCALE GENOMIC DNA]</scope>
    <source>
        <strain evidence="3 4">DSM 18488</strain>
    </source>
</reference>
<dbReference type="EMBL" id="FRFE01000015">
    <property type="protein sequence ID" value="SHO49718.1"/>
    <property type="molecule type" value="Genomic_DNA"/>
</dbReference>
<evidence type="ECO:0000313" key="3">
    <source>
        <dbReference type="EMBL" id="SHO49718.1"/>
    </source>
</evidence>
<protein>
    <submittedName>
        <fullName evidence="3">Helix-turn-helix domain-containing protein</fullName>
    </submittedName>
</protein>
<dbReference type="PANTHER" id="PTHR34475:SF1">
    <property type="entry name" value="CYTOSKELETON PROTEIN RODZ"/>
    <property type="match status" value="1"/>
</dbReference>
<dbReference type="Proteomes" id="UP000184603">
    <property type="component" value="Unassembled WGS sequence"/>
</dbReference>
<dbReference type="InterPro" id="IPR010982">
    <property type="entry name" value="Lambda_DNA-bd_dom_sf"/>
</dbReference>
<dbReference type="Gene3D" id="1.10.260.40">
    <property type="entry name" value="lambda repressor-like DNA-binding domains"/>
    <property type="match status" value="1"/>
</dbReference>
<accession>A0A1M7YB17</accession>
<evidence type="ECO:0000256" key="2">
    <source>
        <dbReference type="SAM" id="Phobius"/>
    </source>
</evidence>
<organism evidence="3 4">
    <name type="scientific">Desulfopila aestuarii DSM 18488</name>
    <dbReference type="NCBI Taxonomy" id="1121416"/>
    <lineage>
        <taxon>Bacteria</taxon>
        <taxon>Pseudomonadati</taxon>
        <taxon>Thermodesulfobacteriota</taxon>
        <taxon>Desulfobulbia</taxon>
        <taxon>Desulfobulbales</taxon>
        <taxon>Desulfocapsaceae</taxon>
        <taxon>Desulfopila</taxon>
    </lineage>
</organism>
<dbReference type="AlphaFoldDB" id="A0A1M7YB17"/>